<feature type="compositionally biased region" description="Basic residues" evidence="1">
    <location>
        <begin position="50"/>
        <end position="67"/>
    </location>
</feature>
<keyword evidence="3" id="KW-1185">Reference proteome</keyword>
<protein>
    <recommendedName>
        <fullName evidence="4">DUF834 domain-containing protein</fullName>
    </recommendedName>
</protein>
<reference evidence="2 3" key="2">
    <citation type="submission" date="2018-04" db="EMBL/GenBank/DDBJ databases">
        <title>OglaRS2 (Oryza glaberrima Reference Sequence Version 2).</title>
        <authorList>
            <person name="Zhang J."/>
            <person name="Kudrna D."/>
            <person name="Lee S."/>
            <person name="Talag J."/>
            <person name="Rajasekar S."/>
            <person name="Wing R.A."/>
        </authorList>
    </citation>
    <scope>NUCLEOTIDE SEQUENCE [LARGE SCALE GENOMIC DNA]</scope>
    <source>
        <strain evidence="2 3">cv. IRGC 96717</strain>
    </source>
</reference>
<evidence type="ECO:0008006" key="4">
    <source>
        <dbReference type="Google" id="ProtNLM"/>
    </source>
</evidence>
<dbReference type="AlphaFoldDB" id="I1NNG9"/>
<feature type="region of interest" description="Disordered" evidence="1">
    <location>
        <begin position="118"/>
        <end position="153"/>
    </location>
</feature>
<organism evidence="2 3">
    <name type="scientific">Oryza glaberrima</name>
    <name type="common">African rice</name>
    <dbReference type="NCBI Taxonomy" id="4538"/>
    <lineage>
        <taxon>Eukaryota</taxon>
        <taxon>Viridiplantae</taxon>
        <taxon>Streptophyta</taxon>
        <taxon>Embryophyta</taxon>
        <taxon>Tracheophyta</taxon>
        <taxon>Spermatophyta</taxon>
        <taxon>Magnoliopsida</taxon>
        <taxon>Liliopsida</taxon>
        <taxon>Poales</taxon>
        <taxon>Poaceae</taxon>
        <taxon>BOP clade</taxon>
        <taxon>Oryzoideae</taxon>
        <taxon>Oryzeae</taxon>
        <taxon>Oryzinae</taxon>
        <taxon>Oryza</taxon>
    </lineage>
</organism>
<evidence type="ECO:0000313" key="3">
    <source>
        <dbReference type="Proteomes" id="UP000007306"/>
    </source>
</evidence>
<reference evidence="2" key="1">
    <citation type="submission" date="2015-06" db="UniProtKB">
        <authorList>
            <consortium name="EnsemblPlants"/>
        </authorList>
    </citation>
    <scope>IDENTIFICATION</scope>
</reference>
<evidence type="ECO:0000256" key="1">
    <source>
        <dbReference type="SAM" id="MobiDB-lite"/>
    </source>
</evidence>
<feature type="compositionally biased region" description="Low complexity" evidence="1">
    <location>
        <begin position="26"/>
        <end position="40"/>
    </location>
</feature>
<dbReference type="HOGENOM" id="CLU_1716113_0_0_1"/>
<feature type="region of interest" description="Disordered" evidence="1">
    <location>
        <begin position="1"/>
        <end position="90"/>
    </location>
</feature>
<sequence length="153" mass="16547">MDHVATDGNCRQCGERRQAATLTHSGGAAPRRGNGAPRQATVRQGETGGKRGKGRPHRWRRRGQRRRQGADEFRSKPRKKMRGIRENGGDVRMADRVAPELVNLTAVAARLLVVTSGGRSGGGGCGCKSDDASAIEGMGMDRKRGKKPRESFL</sequence>
<accession>I1NNG9</accession>
<dbReference type="EnsemblPlants" id="ORGLA01G0140900.1">
    <property type="protein sequence ID" value="ORGLA01G0140900.1"/>
    <property type="gene ID" value="ORGLA01G0140900"/>
</dbReference>
<proteinExistence type="predicted"/>
<name>I1NNG9_ORYGL</name>
<evidence type="ECO:0000313" key="2">
    <source>
        <dbReference type="EnsemblPlants" id="ORGLA01G0140900.1"/>
    </source>
</evidence>
<dbReference type="Proteomes" id="UP000007306">
    <property type="component" value="Chromosome 1"/>
</dbReference>
<dbReference type="Gramene" id="ORGLA01G0140900.1">
    <property type="protein sequence ID" value="ORGLA01G0140900.1"/>
    <property type="gene ID" value="ORGLA01G0140900"/>
</dbReference>